<sequence length="25" mass="2969">MLGHPLICRSNKRKEKDTIFLHCLD</sequence>
<dbReference type="AlphaFoldDB" id="A0A2P2R096"/>
<protein>
    <submittedName>
        <fullName evidence="1">Uncharacterized protein</fullName>
    </submittedName>
</protein>
<dbReference type="EMBL" id="GGEC01092188">
    <property type="protein sequence ID" value="MBX72672.1"/>
    <property type="molecule type" value="Transcribed_RNA"/>
</dbReference>
<accession>A0A2P2R096</accession>
<organism evidence="1">
    <name type="scientific">Rhizophora mucronata</name>
    <name type="common">Asiatic mangrove</name>
    <dbReference type="NCBI Taxonomy" id="61149"/>
    <lineage>
        <taxon>Eukaryota</taxon>
        <taxon>Viridiplantae</taxon>
        <taxon>Streptophyta</taxon>
        <taxon>Embryophyta</taxon>
        <taxon>Tracheophyta</taxon>
        <taxon>Spermatophyta</taxon>
        <taxon>Magnoliopsida</taxon>
        <taxon>eudicotyledons</taxon>
        <taxon>Gunneridae</taxon>
        <taxon>Pentapetalae</taxon>
        <taxon>rosids</taxon>
        <taxon>fabids</taxon>
        <taxon>Malpighiales</taxon>
        <taxon>Rhizophoraceae</taxon>
        <taxon>Rhizophora</taxon>
    </lineage>
</organism>
<proteinExistence type="predicted"/>
<evidence type="ECO:0000313" key="1">
    <source>
        <dbReference type="EMBL" id="MBX72672.1"/>
    </source>
</evidence>
<reference evidence="1" key="1">
    <citation type="submission" date="2018-02" db="EMBL/GenBank/DDBJ databases">
        <title>Rhizophora mucronata_Transcriptome.</title>
        <authorList>
            <person name="Meera S.P."/>
            <person name="Sreeshan A."/>
            <person name="Augustine A."/>
        </authorList>
    </citation>
    <scope>NUCLEOTIDE SEQUENCE</scope>
    <source>
        <tissue evidence="1">Leaf</tissue>
    </source>
</reference>
<name>A0A2P2R096_RHIMU</name>